<protein>
    <recommendedName>
        <fullName evidence="5">Organic solvent tolerance-like N-terminal domain-containing protein</fullName>
    </recommendedName>
</protein>
<evidence type="ECO:0000256" key="1">
    <source>
        <dbReference type="ARBA" id="ARBA00022448"/>
    </source>
</evidence>
<dbReference type="AlphaFoldDB" id="R7UEE8"/>
<dbReference type="GO" id="GO:0017089">
    <property type="term" value="F:glycolipid transfer activity"/>
    <property type="evidence" value="ECO:0007669"/>
    <property type="project" value="TreeGrafter"/>
</dbReference>
<sequence length="283" mass="31660">DADYFLVDALVKEYDLTGALHYQLKSDSITHYPHNDNTLLQLPVLTNFSDNGQVTTSRSENGKLLPGGRDIELWDNVVIIQSSPFKTQQTDVHSSEYSLKQELRMDTDFITISPDLEIANTDRPVLITNDTDRQQPIKINSDAADIDNKKGVSVYRGDVVMTQGTTRITGDIITIYTKGREVTKVIAQGNNKGRAYYEELQPGEQGTVQAWGYTIRYDVNSDQIELIKNAQLSQKGDTFKGEKINYNLAQQTVNAKGTPNQGESGRVQMVIQPKQKQSTDTKP</sequence>
<dbReference type="Proteomes" id="UP000014760">
    <property type="component" value="Unassembled WGS sequence"/>
</dbReference>
<dbReference type="GO" id="GO:0001530">
    <property type="term" value="F:lipopolysaccharide binding"/>
    <property type="evidence" value="ECO:0007669"/>
    <property type="project" value="InterPro"/>
</dbReference>
<dbReference type="Pfam" id="PF03968">
    <property type="entry name" value="LptD_N"/>
    <property type="match status" value="1"/>
</dbReference>
<gene>
    <name evidence="6" type="ORF">CAPTEDRAFT_194212</name>
</gene>
<dbReference type="PANTHER" id="PTHR36504:SF1">
    <property type="entry name" value="LIPOPOLYSACCHARIDE EXPORT SYSTEM PROTEIN LPTA"/>
    <property type="match status" value="1"/>
</dbReference>
<evidence type="ECO:0000256" key="3">
    <source>
        <dbReference type="ARBA" id="ARBA00022764"/>
    </source>
</evidence>
<organism evidence="6">
    <name type="scientific">Capitella teleta</name>
    <name type="common">Polychaete worm</name>
    <dbReference type="NCBI Taxonomy" id="283909"/>
    <lineage>
        <taxon>Eukaryota</taxon>
        <taxon>Metazoa</taxon>
        <taxon>Spiralia</taxon>
        <taxon>Lophotrochozoa</taxon>
        <taxon>Annelida</taxon>
        <taxon>Polychaeta</taxon>
        <taxon>Sedentaria</taxon>
        <taxon>Scolecida</taxon>
        <taxon>Capitellidae</taxon>
        <taxon>Capitella</taxon>
    </lineage>
</organism>
<dbReference type="HOGENOM" id="CLU_985412_0_0_1"/>
<dbReference type="NCBIfam" id="TIGR03002">
    <property type="entry name" value="outer_YhbN_LptA"/>
    <property type="match status" value="1"/>
</dbReference>
<evidence type="ECO:0000259" key="5">
    <source>
        <dbReference type="Pfam" id="PF03968"/>
    </source>
</evidence>
<reference evidence="8" key="1">
    <citation type="submission" date="2012-12" db="EMBL/GenBank/DDBJ databases">
        <authorList>
            <person name="Hellsten U."/>
            <person name="Grimwood J."/>
            <person name="Chapman J.A."/>
            <person name="Shapiro H."/>
            <person name="Aerts A."/>
            <person name="Otillar R.P."/>
            <person name="Terry A.Y."/>
            <person name="Boore J.L."/>
            <person name="Simakov O."/>
            <person name="Marletaz F."/>
            <person name="Cho S.-J."/>
            <person name="Edsinger-Gonzales E."/>
            <person name="Havlak P."/>
            <person name="Kuo D.-H."/>
            <person name="Larsson T."/>
            <person name="Lv J."/>
            <person name="Arendt D."/>
            <person name="Savage R."/>
            <person name="Osoegawa K."/>
            <person name="de Jong P."/>
            <person name="Lindberg D.R."/>
            <person name="Seaver E.C."/>
            <person name="Weisblat D.A."/>
            <person name="Putnam N.H."/>
            <person name="Grigoriev I.V."/>
            <person name="Rokhsar D.S."/>
        </authorList>
    </citation>
    <scope>NUCLEOTIDE SEQUENCE</scope>
    <source>
        <strain evidence="8">I ESC-2004</strain>
    </source>
</reference>
<dbReference type="EMBL" id="KB302302">
    <property type="protein sequence ID" value="ELU04441.1"/>
    <property type="molecule type" value="Genomic_DNA"/>
</dbReference>
<dbReference type="InterPro" id="IPR014340">
    <property type="entry name" value="LptA"/>
</dbReference>
<evidence type="ECO:0000313" key="6">
    <source>
        <dbReference type="EMBL" id="ELU04441.1"/>
    </source>
</evidence>
<dbReference type="PANTHER" id="PTHR36504">
    <property type="entry name" value="LIPOPOLYSACCHARIDE EXPORT SYSTEM PROTEIN LPTA"/>
    <property type="match status" value="1"/>
</dbReference>
<proteinExistence type="inferred from homology"/>
<dbReference type="InterPro" id="IPR052037">
    <property type="entry name" value="LPS_export_LptA"/>
</dbReference>
<evidence type="ECO:0000313" key="8">
    <source>
        <dbReference type="Proteomes" id="UP000014760"/>
    </source>
</evidence>
<dbReference type="GO" id="GO:0015221">
    <property type="term" value="F:lipopolysaccharide transmembrane transporter activity"/>
    <property type="evidence" value="ECO:0007669"/>
    <property type="project" value="InterPro"/>
</dbReference>
<evidence type="ECO:0000256" key="2">
    <source>
        <dbReference type="ARBA" id="ARBA00022729"/>
    </source>
</evidence>
<dbReference type="HAMAP" id="MF_01914">
    <property type="entry name" value="LPS_assembly_LptA"/>
    <property type="match status" value="1"/>
</dbReference>
<keyword evidence="2" id="KW-0732">Signal</keyword>
<dbReference type="GO" id="GO:0005886">
    <property type="term" value="C:plasma membrane"/>
    <property type="evidence" value="ECO:0007669"/>
    <property type="project" value="InterPro"/>
</dbReference>
<keyword evidence="3" id="KW-0574">Periplasm</keyword>
<evidence type="ECO:0000256" key="4">
    <source>
        <dbReference type="SAM" id="MobiDB-lite"/>
    </source>
</evidence>
<keyword evidence="1" id="KW-0813">Transport</keyword>
<dbReference type="Gene3D" id="2.60.450.10">
    <property type="entry name" value="Lipopolysaccharide (LPS) transport protein A like domain"/>
    <property type="match status" value="2"/>
</dbReference>
<dbReference type="EMBL" id="AMQN01044793">
    <property type="status" value="NOT_ANNOTATED_CDS"/>
    <property type="molecule type" value="Genomic_DNA"/>
</dbReference>
<accession>R7UEE8</accession>
<dbReference type="InterPro" id="IPR026265">
    <property type="entry name" value="LptC"/>
</dbReference>
<evidence type="ECO:0000313" key="7">
    <source>
        <dbReference type="EnsemblMetazoa" id="CapteP194212"/>
    </source>
</evidence>
<dbReference type="NCBIfam" id="TIGR04409">
    <property type="entry name" value="LptC_YrbK"/>
    <property type="match status" value="1"/>
</dbReference>
<dbReference type="InterPro" id="IPR005653">
    <property type="entry name" value="OstA-like_N"/>
</dbReference>
<reference evidence="6 8" key="2">
    <citation type="journal article" date="2013" name="Nature">
        <title>Insights into bilaterian evolution from three spiralian genomes.</title>
        <authorList>
            <person name="Simakov O."/>
            <person name="Marletaz F."/>
            <person name="Cho S.J."/>
            <person name="Edsinger-Gonzales E."/>
            <person name="Havlak P."/>
            <person name="Hellsten U."/>
            <person name="Kuo D.H."/>
            <person name="Larsson T."/>
            <person name="Lv J."/>
            <person name="Arendt D."/>
            <person name="Savage R."/>
            <person name="Osoegawa K."/>
            <person name="de Jong P."/>
            <person name="Grimwood J."/>
            <person name="Chapman J.A."/>
            <person name="Shapiro H."/>
            <person name="Aerts A."/>
            <person name="Otillar R.P."/>
            <person name="Terry A.Y."/>
            <person name="Boore J.L."/>
            <person name="Grigoriev I.V."/>
            <person name="Lindberg D.R."/>
            <person name="Seaver E.C."/>
            <person name="Weisblat D.A."/>
            <person name="Putnam N.H."/>
            <person name="Rokhsar D.S."/>
        </authorList>
    </citation>
    <scope>NUCLEOTIDE SEQUENCE</scope>
    <source>
        <strain evidence="6 8">I ESC-2004</strain>
    </source>
</reference>
<name>R7UEE8_CAPTE</name>
<dbReference type="InterPro" id="IPR010664">
    <property type="entry name" value="LipoPS_assembly_LptC-rel"/>
</dbReference>
<dbReference type="Pfam" id="PF06835">
    <property type="entry name" value="LptC"/>
    <property type="match status" value="1"/>
</dbReference>
<keyword evidence="8" id="KW-1185">Reference proteome</keyword>
<feature type="region of interest" description="Disordered" evidence="4">
    <location>
        <begin position="255"/>
        <end position="283"/>
    </location>
</feature>
<feature type="non-terminal residue" evidence="6">
    <location>
        <position position="1"/>
    </location>
</feature>
<dbReference type="EnsemblMetazoa" id="CapteT194212">
    <property type="protein sequence ID" value="CapteP194212"/>
    <property type="gene ID" value="CapteG194212"/>
</dbReference>
<feature type="domain" description="Organic solvent tolerance-like N-terminal" evidence="5">
    <location>
        <begin position="138"/>
        <end position="251"/>
    </location>
</feature>
<reference evidence="7" key="3">
    <citation type="submission" date="2015-06" db="UniProtKB">
        <authorList>
            <consortium name="EnsemblMetazoa"/>
        </authorList>
    </citation>
    <scope>IDENTIFICATION</scope>
</reference>